<proteinExistence type="predicted"/>
<dbReference type="Proteomes" id="UP000217790">
    <property type="component" value="Unassembled WGS sequence"/>
</dbReference>
<dbReference type="STRING" id="47427.A0A2H3CP66"/>
<evidence type="ECO:0000313" key="1">
    <source>
        <dbReference type="EMBL" id="PBK83660.1"/>
    </source>
</evidence>
<evidence type="ECO:0000313" key="2">
    <source>
        <dbReference type="Proteomes" id="UP000217790"/>
    </source>
</evidence>
<organism evidence="1 2">
    <name type="scientific">Armillaria gallica</name>
    <name type="common">Bulbous honey fungus</name>
    <name type="synonym">Armillaria bulbosa</name>
    <dbReference type="NCBI Taxonomy" id="47427"/>
    <lineage>
        <taxon>Eukaryota</taxon>
        <taxon>Fungi</taxon>
        <taxon>Dikarya</taxon>
        <taxon>Basidiomycota</taxon>
        <taxon>Agaricomycotina</taxon>
        <taxon>Agaricomycetes</taxon>
        <taxon>Agaricomycetidae</taxon>
        <taxon>Agaricales</taxon>
        <taxon>Marasmiineae</taxon>
        <taxon>Physalacriaceae</taxon>
        <taxon>Armillaria</taxon>
    </lineage>
</organism>
<dbReference type="OrthoDB" id="3232711at2759"/>
<dbReference type="AlphaFoldDB" id="A0A2H3CP66"/>
<reference evidence="2" key="1">
    <citation type="journal article" date="2017" name="Nat. Ecol. Evol.">
        <title>Genome expansion and lineage-specific genetic innovations in the forest pathogenic fungi Armillaria.</title>
        <authorList>
            <person name="Sipos G."/>
            <person name="Prasanna A.N."/>
            <person name="Walter M.C."/>
            <person name="O'Connor E."/>
            <person name="Balint B."/>
            <person name="Krizsan K."/>
            <person name="Kiss B."/>
            <person name="Hess J."/>
            <person name="Varga T."/>
            <person name="Slot J."/>
            <person name="Riley R."/>
            <person name="Boka B."/>
            <person name="Rigling D."/>
            <person name="Barry K."/>
            <person name="Lee J."/>
            <person name="Mihaltcheva S."/>
            <person name="LaButti K."/>
            <person name="Lipzen A."/>
            <person name="Waldron R."/>
            <person name="Moloney N.M."/>
            <person name="Sperisen C."/>
            <person name="Kredics L."/>
            <person name="Vagvoelgyi C."/>
            <person name="Patrignani A."/>
            <person name="Fitzpatrick D."/>
            <person name="Nagy I."/>
            <person name="Doyle S."/>
            <person name="Anderson J.B."/>
            <person name="Grigoriev I.V."/>
            <person name="Gueldener U."/>
            <person name="Muensterkoetter M."/>
            <person name="Nagy L.G."/>
        </authorList>
    </citation>
    <scope>NUCLEOTIDE SEQUENCE [LARGE SCALE GENOMIC DNA]</scope>
    <source>
        <strain evidence="2">Ar21-2</strain>
    </source>
</reference>
<gene>
    <name evidence="1" type="ORF">ARMGADRAFT_1037662</name>
</gene>
<keyword evidence="2" id="KW-1185">Reference proteome</keyword>
<protein>
    <submittedName>
        <fullName evidence="1">Uncharacterized protein</fullName>
    </submittedName>
</protein>
<accession>A0A2H3CP66</accession>
<sequence>MDFERFDEGLMKFCGPTAVKMWPETKLQGKVTLQEVELQLSQEEHDAVVQGGGVLAQSSLSTFLFSGIQIEEAHFISKAIKLFMPSELDSDTQRASICGPGIAEAKICVREAEARDLLQWLCQRLRNQSTSHLFTVKNENELQILNKEDVRAVNEKSLTEEELHDQERLRDLGLLDSTLESTAGGSWSIAQLALCIEWCKACARMLPWEEEVKLLNEKMRRVLAYKEWHHGWWMSQLGMRMGISEDLQEGLMDQSHASELEIKWHPLRKLVIELLEGLPITEVYEYEIEEDNISDDITEEE</sequence>
<dbReference type="InParanoid" id="A0A2H3CP66"/>
<name>A0A2H3CP66_ARMGA</name>
<dbReference type="EMBL" id="KZ293704">
    <property type="protein sequence ID" value="PBK83660.1"/>
    <property type="molecule type" value="Genomic_DNA"/>
</dbReference>